<proteinExistence type="inferred from homology"/>
<dbReference type="GO" id="GO:0004637">
    <property type="term" value="F:phosphoribosylamine-glycine ligase activity"/>
    <property type="evidence" value="ECO:0007669"/>
    <property type="project" value="TreeGrafter"/>
</dbReference>
<dbReference type="CDD" id="cd02196">
    <property type="entry name" value="PurM"/>
    <property type="match status" value="1"/>
</dbReference>
<dbReference type="GO" id="GO:0005829">
    <property type="term" value="C:cytosol"/>
    <property type="evidence" value="ECO:0007669"/>
    <property type="project" value="TreeGrafter"/>
</dbReference>
<sequence>MKSLISLARVVAEPMDYASSGVDTEREGLAVASLIEAVGISGRLPGQLGAPVPLPGGFGGVVEFGDSCLALATDGVGSKLQIANQLGRLEGVGIDCVAMNVNDLICVGAEPLAFVDYVAVPETDPDVHAVLGASLSDGCSRARVTLAGGETATLPGIVNELDLSGTALGWFPRGSGITGEGLEAGDVLIGLPSSGLHSNGYTLVRAVLERSGCSLGDAAPFDVEHPSREVDRFPGSSGKASLGEVILNPTRIYVAPVVDLIMESRGEGGVCPEGSIKAIAHITGGGLSNLLRLHGSLGWHIGKPLSAQPEFEWIAETGSVNSKEMHRTFNMGMGMVVAVSAAAADPVADWLGERLSGSRVVGEVADQGRVVTHSDPGVRFARY</sequence>
<dbReference type="GO" id="GO:0046084">
    <property type="term" value="P:adenine biosynthetic process"/>
    <property type="evidence" value="ECO:0007669"/>
    <property type="project" value="TreeGrafter"/>
</dbReference>
<feature type="domain" description="PurM-like N-terminal" evidence="7">
    <location>
        <begin position="60"/>
        <end position="170"/>
    </location>
</feature>
<dbReference type="GO" id="GO:0004641">
    <property type="term" value="F:phosphoribosylformylglycinamidine cyclo-ligase activity"/>
    <property type="evidence" value="ECO:0007669"/>
    <property type="project" value="UniProtKB-UniRule"/>
</dbReference>
<comment type="catalytic activity">
    <reaction evidence="6">
        <text>2-formamido-N(1)-(5-O-phospho-beta-D-ribosyl)acetamidine + ATP = 5-amino-1-(5-phospho-beta-D-ribosyl)imidazole + ADP + phosphate + H(+)</text>
        <dbReference type="Rhea" id="RHEA:23032"/>
        <dbReference type="ChEBI" id="CHEBI:15378"/>
        <dbReference type="ChEBI" id="CHEBI:30616"/>
        <dbReference type="ChEBI" id="CHEBI:43474"/>
        <dbReference type="ChEBI" id="CHEBI:137981"/>
        <dbReference type="ChEBI" id="CHEBI:147287"/>
        <dbReference type="ChEBI" id="CHEBI:456216"/>
        <dbReference type="EC" id="6.3.3.1"/>
    </reaction>
</comment>
<dbReference type="InterPro" id="IPR010918">
    <property type="entry name" value="PurM-like_C_dom"/>
</dbReference>
<dbReference type="GO" id="GO:0005524">
    <property type="term" value="F:ATP binding"/>
    <property type="evidence" value="ECO:0007669"/>
    <property type="project" value="UniProtKB-KW"/>
</dbReference>
<dbReference type="SUPFAM" id="SSF55326">
    <property type="entry name" value="PurM N-terminal domain-like"/>
    <property type="match status" value="1"/>
</dbReference>
<keyword evidence="6" id="KW-0963">Cytoplasm</keyword>
<dbReference type="Gene3D" id="3.30.1330.10">
    <property type="entry name" value="PurM-like, N-terminal domain"/>
    <property type="match status" value="1"/>
</dbReference>
<dbReference type="Pfam" id="PF00586">
    <property type="entry name" value="AIRS"/>
    <property type="match status" value="1"/>
</dbReference>
<dbReference type="PANTHER" id="PTHR10520">
    <property type="entry name" value="TRIFUNCTIONAL PURINE BIOSYNTHETIC PROTEIN ADENOSINE-3-RELATED"/>
    <property type="match status" value="1"/>
</dbReference>
<dbReference type="InterPro" id="IPR036921">
    <property type="entry name" value="PurM-like_N_sf"/>
</dbReference>
<keyword evidence="6" id="KW-0658">Purine biosynthesis</keyword>
<dbReference type="InterPro" id="IPR004733">
    <property type="entry name" value="PurM_cligase"/>
</dbReference>
<dbReference type="InterPro" id="IPR036676">
    <property type="entry name" value="PurM-like_C_sf"/>
</dbReference>
<dbReference type="NCBIfam" id="TIGR00878">
    <property type="entry name" value="purM"/>
    <property type="match status" value="1"/>
</dbReference>
<comment type="pathway">
    <text evidence="1 6">Purine metabolism; IMP biosynthesis via de novo pathway; 5-amino-1-(5-phospho-D-ribosyl)imidazole from N(2)-formyl-N(1)-(5-phospho-D-ribosyl)glycinamide: step 2/2.</text>
</comment>
<dbReference type="Gene3D" id="3.90.650.10">
    <property type="entry name" value="PurM-like C-terminal domain"/>
    <property type="match status" value="1"/>
</dbReference>
<organism evidence="9">
    <name type="scientific">uncultured marine group II/III euryarchaeote AD1000_87_H07</name>
    <dbReference type="NCBI Taxonomy" id="1457819"/>
    <lineage>
        <taxon>Archaea</taxon>
        <taxon>Methanobacteriati</taxon>
        <taxon>Methanobacteriota</taxon>
        <taxon>environmental samples</taxon>
    </lineage>
</organism>
<reference evidence="9" key="1">
    <citation type="journal article" date="2014" name="Genome Biol. Evol.">
        <title>Pangenome evidence for extensive interdomain horizontal transfer affecting lineage core and shell genes in uncultured planktonic thaumarchaeota and euryarchaeota.</title>
        <authorList>
            <person name="Deschamps P."/>
            <person name="Zivanovic Y."/>
            <person name="Moreira D."/>
            <person name="Rodriguez-Valera F."/>
            <person name="Lopez-Garcia P."/>
        </authorList>
    </citation>
    <scope>NUCLEOTIDE SEQUENCE</scope>
</reference>
<evidence type="ECO:0000256" key="5">
    <source>
        <dbReference type="ARBA" id="ARBA00022840"/>
    </source>
</evidence>
<comment type="similarity">
    <text evidence="6">Belongs to the AIR synthase family.</text>
</comment>
<dbReference type="EC" id="6.3.3.1" evidence="2 6"/>
<dbReference type="HAMAP" id="MF_00741">
    <property type="entry name" value="AIRS"/>
    <property type="match status" value="1"/>
</dbReference>
<comment type="subcellular location">
    <subcellularLocation>
        <location evidence="6">Cytoplasm</location>
    </subcellularLocation>
</comment>
<evidence type="ECO:0000256" key="6">
    <source>
        <dbReference type="HAMAP-Rule" id="MF_00741"/>
    </source>
</evidence>
<dbReference type="SUPFAM" id="SSF56042">
    <property type="entry name" value="PurM C-terminal domain-like"/>
    <property type="match status" value="1"/>
</dbReference>
<feature type="domain" description="PurM-like C-terminal" evidence="8">
    <location>
        <begin position="183"/>
        <end position="371"/>
    </location>
</feature>
<dbReference type="AlphaFoldDB" id="A0A075FYB2"/>
<dbReference type="InterPro" id="IPR016188">
    <property type="entry name" value="PurM-like_N"/>
</dbReference>
<protein>
    <recommendedName>
        <fullName evidence="2 6">Phosphoribosylformylglycinamidine cyclo-ligase</fullName>
        <ecNumber evidence="2 6">6.3.3.1</ecNumber>
    </recommendedName>
    <alternativeName>
        <fullName evidence="6">AIR synthase</fullName>
    </alternativeName>
    <alternativeName>
        <fullName evidence="6">AIRS</fullName>
    </alternativeName>
    <alternativeName>
        <fullName evidence="6">Phosphoribosyl-aminoimidazole synthetase</fullName>
    </alternativeName>
</protein>
<dbReference type="GO" id="GO:0006189">
    <property type="term" value="P:'de novo' IMP biosynthetic process"/>
    <property type="evidence" value="ECO:0007669"/>
    <property type="project" value="UniProtKB-UniRule"/>
</dbReference>
<evidence type="ECO:0000259" key="8">
    <source>
        <dbReference type="Pfam" id="PF02769"/>
    </source>
</evidence>
<keyword evidence="3 6" id="KW-0436">Ligase</keyword>
<evidence type="ECO:0000256" key="4">
    <source>
        <dbReference type="ARBA" id="ARBA00022741"/>
    </source>
</evidence>
<evidence type="ECO:0000259" key="7">
    <source>
        <dbReference type="Pfam" id="PF00586"/>
    </source>
</evidence>
<evidence type="ECO:0000256" key="1">
    <source>
        <dbReference type="ARBA" id="ARBA00004686"/>
    </source>
</evidence>
<dbReference type="UniPathway" id="UPA00074">
    <property type="reaction ID" value="UER00129"/>
</dbReference>
<evidence type="ECO:0000313" key="9">
    <source>
        <dbReference type="EMBL" id="AIE96795.1"/>
    </source>
</evidence>
<dbReference type="EMBL" id="KF900489">
    <property type="protein sequence ID" value="AIE96795.1"/>
    <property type="molecule type" value="Genomic_DNA"/>
</dbReference>
<dbReference type="PANTHER" id="PTHR10520:SF12">
    <property type="entry name" value="TRIFUNCTIONAL PURINE BIOSYNTHETIC PROTEIN ADENOSINE-3"/>
    <property type="match status" value="1"/>
</dbReference>
<evidence type="ECO:0000256" key="3">
    <source>
        <dbReference type="ARBA" id="ARBA00022598"/>
    </source>
</evidence>
<evidence type="ECO:0000256" key="2">
    <source>
        <dbReference type="ARBA" id="ARBA00013047"/>
    </source>
</evidence>
<gene>
    <name evidence="6 9" type="primary">purM</name>
</gene>
<keyword evidence="5 6" id="KW-0067">ATP-binding</keyword>
<name>A0A075FYB2_9EURY</name>
<accession>A0A075FYB2</accession>
<dbReference type="Pfam" id="PF02769">
    <property type="entry name" value="AIRS_C"/>
    <property type="match status" value="1"/>
</dbReference>
<keyword evidence="4 6" id="KW-0547">Nucleotide-binding</keyword>